<dbReference type="AlphaFoldDB" id="G7KSY7"/>
<dbReference type="HOGENOM" id="CLU_2137224_0_0_1"/>
<evidence type="ECO:0000256" key="1">
    <source>
        <dbReference type="SAM" id="MobiDB-lite"/>
    </source>
</evidence>
<feature type="compositionally biased region" description="Polar residues" evidence="1">
    <location>
        <begin position="47"/>
        <end position="58"/>
    </location>
</feature>
<reference evidence="2 5" key="2">
    <citation type="journal article" date="2014" name="BMC Genomics">
        <title>An improved genome release (version Mt4.0) for the model legume Medicago truncatula.</title>
        <authorList>
            <person name="Tang H."/>
            <person name="Krishnakumar V."/>
            <person name="Bidwell S."/>
            <person name="Rosen B."/>
            <person name="Chan A."/>
            <person name="Zhou S."/>
            <person name="Gentzbittel L."/>
            <person name="Childs K.L."/>
            <person name="Yandell M."/>
            <person name="Gundlach H."/>
            <person name="Mayer K.F."/>
            <person name="Schwartz D.C."/>
            <person name="Town C.D."/>
        </authorList>
    </citation>
    <scope>GENOME REANNOTATION</scope>
    <source>
        <strain evidence="4 5">cv. Jemalong A17</strain>
    </source>
</reference>
<dbReference type="PaxDb" id="3880-AES77871"/>
<evidence type="ECO:0000313" key="3">
    <source>
        <dbReference type="EMBL" id="RHN44640.1"/>
    </source>
</evidence>
<name>G7KSY7_MEDTR</name>
<reference evidence="4" key="3">
    <citation type="submission" date="2015-04" db="UniProtKB">
        <authorList>
            <consortium name="EnsemblPlants"/>
        </authorList>
    </citation>
    <scope>IDENTIFICATION</scope>
    <source>
        <strain evidence="4">cv. Jemalong A17</strain>
    </source>
</reference>
<dbReference type="Gramene" id="rna38783">
    <property type="protein sequence ID" value="RHN44640.1"/>
    <property type="gene ID" value="gene38783"/>
</dbReference>
<evidence type="ECO:0000313" key="2">
    <source>
        <dbReference type="EMBL" id="AES77871.1"/>
    </source>
</evidence>
<dbReference type="EnsemblPlants" id="AES77871">
    <property type="protein sequence ID" value="AES77871"/>
    <property type="gene ID" value="MTR_7g021290"/>
</dbReference>
<proteinExistence type="predicted"/>
<protein>
    <submittedName>
        <fullName evidence="2 4">Uncharacterized protein</fullName>
    </submittedName>
</protein>
<evidence type="ECO:0000313" key="4">
    <source>
        <dbReference type="EnsemblPlants" id="AES77871"/>
    </source>
</evidence>
<gene>
    <name evidence="2" type="ordered locus">MTR_7g021290</name>
    <name evidence="3" type="ORF">MtrunA17_Chr7g0221591</name>
</gene>
<feature type="region of interest" description="Disordered" evidence="1">
    <location>
        <begin position="47"/>
        <end position="84"/>
    </location>
</feature>
<reference evidence="2 5" key="1">
    <citation type="journal article" date="2011" name="Nature">
        <title>The Medicago genome provides insight into the evolution of rhizobial symbioses.</title>
        <authorList>
            <person name="Young N.D."/>
            <person name="Debelle F."/>
            <person name="Oldroyd G.E."/>
            <person name="Geurts R."/>
            <person name="Cannon S.B."/>
            <person name="Udvardi M.K."/>
            <person name="Benedito V.A."/>
            <person name="Mayer K.F."/>
            <person name="Gouzy J."/>
            <person name="Schoof H."/>
            <person name="Van de Peer Y."/>
            <person name="Proost S."/>
            <person name="Cook D.R."/>
            <person name="Meyers B.C."/>
            <person name="Spannagl M."/>
            <person name="Cheung F."/>
            <person name="De Mita S."/>
            <person name="Krishnakumar V."/>
            <person name="Gundlach H."/>
            <person name="Zhou S."/>
            <person name="Mudge J."/>
            <person name="Bharti A.K."/>
            <person name="Murray J.D."/>
            <person name="Naoumkina M.A."/>
            <person name="Rosen B."/>
            <person name="Silverstein K.A."/>
            <person name="Tang H."/>
            <person name="Rombauts S."/>
            <person name="Zhao P.X."/>
            <person name="Zhou P."/>
            <person name="Barbe V."/>
            <person name="Bardou P."/>
            <person name="Bechner M."/>
            <person name="Bellec A."/>
            <person name="Berger A."/>
            <person name="Berges H."/>
            <person name="Bidwell S."/>
            <person name="Bisseling T."/>
            <person name="Choisne N."/>
            <person name="Couloux A."/>
            <person name="Denny R."/>
            <person name="Deshpande S."/>
            <person name="Dai X."/>
            <person name="Doyle J.J."/>
            <person name="Dudez A.M."/>
            <person name="Farmer A.D."/>
            <person name="Fouteau S."/>
            <person name="Franken C."/>
            <person name="Gibelin C."/>
            <person name="Gish J."/>
            <person name="Goldstein S."/>
            <person name="Gonzalez A.J."/>
            <person name="Green P.J."/>
            <person name="Hallab A."/>
            <person name="Hartog M."/>
            <person name="Hua A."/>
            <person name="Humphray S.J."/>
            <person name="Jeong D.H."/>
            <person name="Jing Y."/>
            <person name="Jocker A."/>
            <person name="Kenton S.M."/>
            <person name="Kim D.J."/>
            <person name="Klee K."/>
            <person name="Lai H."/>
            <person name="Lang C."/>
            <person name="Lin S."/>
            <person name="Macmil S.L."/>
            <person name="Magdelenat G."/>
            <person name="Matthews L."/>
            <person name="McCorrison J."/>
            <person name="Monaghan E.L."/>
            <person name="Mun J.H."/>
            <person name="Najar F.Z."/>
            <person name="Nicholson C."/>
            <person name="Noirot C."/>
            <person name="O'Bleness M."/>
            <person name="Paule C.R."/>
            <person name="Poulain J."/>
            <person name="Prion F."/>
            <person name="Qin B."/>
            <person name="Qu C."/>
            <person name="Retzel E.F."/>
            <person name="Riddle C."/>
            <person name="Sallet E."/>
            <person name="Samain S."/>
            <person name="Samson N."/>
            <person name="Sanders I."/>
            <person name="Saurat O."/>
            <person name="Scarpelli C."/>
            <person name="Schiex T."/>
            <person name="Segurens B."/>
            <person name="Severin A.J."/>
            <person name="Sherrier D.J."/>
            <person name="Shi R."/>
            <person name="Sims S."/>
            <person name="Singer S.R."/>
            <person name="Sinharoy S."/>
            <person name="Sterck L."/>
            <person name="Viollet A."/>
            <person name="Wang B.B."/>
            <person name="Wang K."/>
            <person name="Wang M."/>
            <person name="Wang X."/>
            <person name="Warfsmann J."/>
            <person name="Weissenbach J."/>
            <person name="White D.D."/>
            <person name="White J.D."/>
            <person name="Wiley G.B."/>
            <person name="Wincker P."/>
            <person name="Xing Y."/>
            <person name="Yang L."/>
            <person name="Yao Z."/>
            <person name="Ying F."/>
            <person name="Zhai J."/>
            <person name="Zhou L."/>
            <person name="Zuber A."/>
            <person name="Denarie J."/>
            <person name="Dixon R.A."/>
            <person name="May G.D."/>
            <person name="Schwartz D.C."/>
            <person name="Rogers J."/>
            <person name="Quetier F."/>
            <person name="Town C.D."/>
            <person name="Roe B.A."/>
        </authorList>
    </citation>
    <scope>NUCLEOTIDE SEQUENCE [LARGE SCALE GENOMIC DNA]</scope>
    <source>
        <strain evidence="2">A17</strain>
        <strain evidence="4 5">cv. Jemalong A17</strain>
    </source>
</reference>
<dbReference type="EMBL" id="PSQE01000007">
    <property type="protein sequence ID" value="RHN44640.1"/>
    <property type="molecule type" value="Genomic_DNA"/>
</dbReference>
<sequence>MGDISGTFPVSVRVRTKHTEKNRVGLWGQSAILKVVWDVTRIMTCSNTPSNFTTTQPPVCQRRHHNKPKYLSQETDSSSRIKIDRSTGLHKQIIEVPLNTWCTEENTKTSPKV</sequence>
<organism evidence="2 5">
    <name type="scientific">Medicago truncatula</name>
    <name type="common">Barrel medic</name>
    <name type="synonym">Medicago tribuloides</name>
    <dbReference type="NCBI Taxonomy" id="3880"/>
    <lineage>
        <taxon>Eukaryota</taxon>
        <taxon>Viridiplantae</taxon>
        <taxon>Streptophyta</taxon>
        <taxon>Embryophyta</taxon>
        <taxon>Tracheophyta</taxon>
        <taxon>Spermatophyta</taxon>
        <taxon>Magnoliopsida</taxon>
        <taxon>eudicotyledons</taxon>
        <taxon>Gunneridae</taxon>
        <taxon>Pentapetalae</taxon>
        <taxon>rosids</taxon>
        <taxon>fabids</taxon>
        <taxon>Fabales</taxon>
        <taxon>Fabaceae</taxon>
        <taxon>Papilionoideae</taxon>
        <taxon>50 kb inversion clade</taxon>
        <taxon>NPAAA clade</taxon>
        <taxon>Hologalegina</taxon>
        <taxon>IRL clade</taxon>
        <taxon>Trifolieae</taxon>
        <taxon>Medicago</taxon>
    </lineage>
</organism>
<dbReference type="Proteomes" id="UP000265566">
    <property type="component" value="Chromosome 7"/>
</dbReference>
<dbReference type="Proteomes" id="UP000002051">
    <property type="component" value="Unassembled WGS sequence"/>
</dbReference>
<keyword evidence="5" id="KW-1185">Reference proteome</keyword>
<evidence type="ECO:0000313" key="5">
    <source>
        <dbReference type="Proteomes" id="UP000002051"/>
    </source>
</evidence>
<dbReference type="EMBL" id="CM001223">
    <property type="protein sequence ID" value="AES77871.1"/>
    <property type="molecule type" value="Genomic_DNA"/>
</dbReference>
<reference evidence="3" key="4">
    <citation type="journal article" date="2018" name="Nat. Plants">
        <title>Whole-genome landscape of Medicago truncatula symbiotic genes.</title>
        <authorList>
            <person name="Pecrix Y."/>
            <person name="Gamas P."/>
            <person name="Carrere S."/>
        </authorList>
    </citation>
    <scope>NUCLEOTIDE SEQUENCE</scope>
    <source>
        <tissue evidence="3">Leaves</tissue>
    </source>
</reference>
<accession>G7KSY7</accession>